<keyword evidence="5" id="KW-1185">Reference proteome</keyword>
<evidence type="ECO:0000313" key="4">
    <source>
        <dbReference type="EMBL" id="TDU31370.1"/>
    </source>
</evidence>
<evidence type="ECO:0000313" key="5">
    <source>
        <dbReference type="Proteomes" id="UP000295341"/>
    </source>
</evidence>
<evidence type="ECO:0000259" key="2">
    <source>
        <dbReference type="PROSITE" id="PS50110"/>
    </source>
</evidence>
<dbReference type="SMART" id="SM01012">
    <property type="entry name" value="ANTAR"/>
    <property type="match status" value="1"/>
</dbReference>
<dbReference type="Pfam" id="PF03861">
    <property type="entry name" value="ANTAR"/>
    <property type="match status" value="1"/>
</dbReference>
<proteinExistence type="predicted"/>
<feature type="modified residue" description="4-aspartylphosphate" evidence="1">
    <location>
        <position position="67"/>
    </location>
</feature>
<keyword evidence="1" id="KW-0597">Phosphoprotein</keyword>
<dbReference type="PIRSF" id="PIRSF036382">
    <property type="entry name" value="RR_antiterm"/>
    <property type="match status" value="1"/>
</dbReference>
<dbReference type="InterPro" id="IPR011006">
    <property type="entry name" value="CheY-like_superfamily"/>
</dbReference>
<dbReference type="SMART" id="SM00448">
    <property type="entry name" value="REC"/>
    <property type="match status" value="1"/>
</dbReference>
<comment type="caution">
    <text evidence="4">The sequence shown here is derived from an EMBL/GenBank/DDBJ whole genome shotgun (WGS) entry which is preliminary data.</text>
</comment>
<feature type="domain" description="ANTAR" evidence="3">
    <location>
        <begin position="137"/>
        <end position="198"/>
    </location>
</feature>
<dbReference type="InterPro" id="IPR001789">
    <property type="entry name" value="Sig_transdc_resp-reg_receiver"/>
</dbReference>
<reference evidence="4 5" key="1">
    <citation type="submission" date="2019-03" db="EMBL/GenBank/DDBJ databases">
        <title>Genomic Encyclopedia of Type Strains, Phase IV (KMG-IV): sequencing the most valuable type-strain genomes for metagenomic binning, comparative biology and taxonomic classification.</title>
        <authorList>
            <person name="Goeker M."/>
        </authorList>
    </citation>
    <scope>NUCLEOTIDE SEQUENCE [LARGE SCALE GENOMIC DNA]</scope>
    <source>
        <strain evidence="4 5">DSM 26377</strain>
    </source>
</reference>
<sequence length="204" mass="22865">MPQTGATRNRNSKTAVRVILVDDDPNRMSLLDSALSAAGHEVVGRLFDTDDILRAVDRLAPDIVLLDVDSPTRDTLESLGQISRDRPRPIVLFAQKSDSETIRRAMRAGVSAYVVDGMNPNRLQPVIEVAIARFEEFQGMRRELENAKIKLADRRDVEKAKGLLMKRRGVNEDVAYELMRKMAMDRNIRLGEIARSLIAAAELL</sequence>
<organism evidence="4 5">
    <name type="scientific">Panacagrimonas perspica</name>
    <dbReference type="NCBI Taxonomy" id="381431"/>
    <lineage>
        <taxon>Bacteria</taxon>
        <taxon>Pseudomonadati</taxon>
        <taxon>Pseudomonadota</taxon>
        <taxon>Gammaproteobacteria</taxon>
        <taxon>Nevskiales</taxon>
        <taxon>Nevskiaceae</taxon>
        <taxon>Panacagrimonas</taxon>
    </lineage>
</organism>
<evidence type="ECO:0000256" key="1">
    <source>
        <dbReference type="PROSITE-ProRule" id="PRU00169"/>
    </source>
</evidence>
<gene>
    <name evidence="4" type="ORF">DFR24_0738</name>
</gene>
<accession>A0A4R7PDL6</accession>
<dbReference type="PANTHER" id="PTHR43367">
    <property type="match status" value="1"/>
</dbReference>
<evidence type="ECO:0000259" key="3">
    <source>
        <dbReference type="PROSITE" id="PS50921"/>
    </source>
</evidence>
<dbReference type="Gene3D" id="3.40.50.2300">
    <property type="match status" value="1"/>
</dbReference>
<dbReference type="EMBL" id="SOBT01000008">
    <property type="protein sequence ID" value="TDU31370.1"/>
    <property type="molecule type" value="Genomic_DNA"/>
</dbReference>
<dbReference type="Proteomes" id="UP000295341">
    <property type="component" value="Unassembled WGS sequence"/>
</dbReference>
<dbReference type="SUPFAM" id="SSF52172">
    <property type="entry name" value="CheY-like"/>
    <property type="match status" value="1"/>
</dbReference>
<dbReference type="GO" id="GO:0003723">
    <property type="term" value="F:RNA binding"/>
    <property type="evidence" value="ECO:0007669"/>
    <property type="project" value="InterPro"/>
</dbReference>
<protein>
    <submittedName>
        <fullName evidence="4">Response regulator receiver and ANTAR domain protein</fullName>
    </submittedName>
</protein>
<dbReference type="PROSITE" id="PS50110">
    <property type="entry name" value="RESPONSE_REGULATORY"/>
    <property type="match status" value="1"/>
</dbReference>
<feature type="domain" description="Response regulatory" evidence="2">
    <location>
        <begin position="17"/>
        <end position="131"/>
    </location>
</feature>
<dbReference type="InterPro" id="IPR005561">
    <property type="entry name" value="ANTAR"/>
</dbReference>
<dbReference type="PANTHER" id="PTHR43367:SF1">
    <property type="entry name" value="TWO-COMPONENT RESPONSE REGULATOR-LIKE APRR6-RELATED"/>
    <property type="match status" value="1"/>
</dbReference>
<dbReference type="AlphaFoldDB" id="A0A4R7PDL6"/>
<dbReference type="GO" id="GO:0000160">
    <property type="term" value="P:phosphorelay signal transduction system"/>
    <property type="evidence" value="ECO:0007669"/>
    <property type="project" value="InterPro"/>
</dbReference>
<dbReference type="InterPro" id="IPR008327">
    <property type="entry name" value="Sig_transdc_resp-reg_antiterm"/>
</dbReference>
<name>A0A4R7PDL6_9GAMM</name>
<dbReference type="PROSITE" id="PS50921">
    <property type="entry name" value="ANTAR"/>
    <property type="match status" value="1"/>
</dbReference>
<dbReference type="Gene3D" id="1.10.10.10">
    <property type="entry name" value="Winged helix-like DNA-binding domain superfamily/Winged helix DNA-binding domain"/>
    <property type="match status" value="1"/>
</dbReference>
<dbReference type="Pfam" id="PF00072">
    <property type="entry name" value="Response_reg"/>
    <property type="match status" value="1"/>
</dbReference>
<dbReference type="InterPro" id="IPR036388">
    <property type="entry name" value="WH-like_DNA-bd_sf"/>
</dbReference>